<organism evidence="2 3">
    <name type="scientific">Sodiomyces alkalinus (strain CBS 110278 / VKM F-3762 / F11)</name>
    <name type="common">Alkaliphilic filamentous fungus</name>
    <dbReference type="NCBI Taxonomy" id="1314773"/>
    <lineage>
        <taxon>Eukaryota</taxon>
        <taxon>Fungi</taxon>
        <taxon>Dikarya</taxon>
        <taxon>Ascomycota</taxon>
        <taxon>Pezizomycotina</taxon>
        <taxon>Sordariomycetes</taxon>
        <taxon>Hypocreomycetidae</taxon>
        <taxon>Glomerellales</taxon>
        <taxon>Plectosphaerellaceae</taxon>
        <taxon>Sodiomyces</taxon>
    </lineage>
</organism>
<dbReference type="STRING" id="1314773.A0A3N2Q0M4"/>
<dbReference type="PANTHER" id="PTHR40625">
    <property type="entry name" value="GTP-BINDING PROTEIN ESDC-RELATED"/>
    <property type="match status" value="1"/>
</dbReference>
<sequence length="444" mass="48573">MVRDTRRHRGQWRGCYSFEEIICDGGSGDGEKRNGGLKMGHTYYYYYEIDGTYETHDPAMPSTTLCPYLPGQTVNTLEVPMERVLRKRSASLSSLRDINYKTLNPQYKFIALRPQTPLTGRRILRLGSSPPLERQPSSRSGARLPSLRRFLSWRSPTRSGDRPHCAASVGRSISSEVCSDGARSVASSQGKQDWKTFPKSPKRILAQERPASARPIDSIGRSGTCMPGELAADDDDNGEEYITFAMPDDDLYRTSLSSARRTRCCTSAKMPTNTNNAQWILTCPNSLPSHWPPTPWPCTSSRAGNGTSPLSSSTTSSAVPAAEPRSSVEGTPSFCDSRDESEDTTPKDAVLRSHDMSRPRLGQLYLDRNAVALPGYTSPLASTERDCKSGRGSSATPSLADSSALTSRPDAAVALGNGCLLASPVDHGIDDFVDEMSYVFRIIH</sequence>
<feature type="region of interest" description="Disordered" evidence="1">
    <location>
        <begin position="126"/>
        <end position="145"/>
    </location>
</feature>
<keyword evidence="3" id="KW-1185">Reference proteome</keyword>
<feature type="compositionally biased region" description="Polar residues" evidence="1">
    <location>
        <begin position="391"/>
        <end position="405"/>
    </location>
</feature>
<reference evidence="2 3" key="1">
    <citation type="journal article" date="2018" name="Mol. Ecol.">
        <title>The obligate alkalophilic soda-lake fungus Sodiomyces alkalinus has shifted to a protein diet.</title>
        <authorList>
            <person name="Grum-Grzhimaylo A.A."/>
            <person name="Falkoski D.L."/>
            <person name="van den Heuvel J."/>
            <person name="Valero-Jimenez C.A."/>
            <person name="Min B."/>
            <person name="Choi I.G."/>
            <person name="Lipzen A."/>
            <person name="Daum C.G."/>
            <person name="Aanen D.K."/>
            <person name="Tsang A."/>
            <person name="Henrissat B."/>
            <person name="Bilanenko E.N."/>
            <person name="de Vries R.P."/>
            <person name="van Kan J.A.L."/>
            <person name="Grigoriev I.V."/>
            <person name="Debets A.J.M."/>
        </authorList>
    </citation>
    <scope>NUCLEOTIDE SEQUENCE [LARGE SCALE GENOMIC DNA]</scope>
    <source>
        <strain evidence="2 3">F11</strain>
    </source>
</reference>
<feature type="region of interest" description="Disordered" evidence="1">
    <location>
        <begin position="184"/>
        <end position="225"/>
    </location>
</feature>
<feature type="compositionally biased region" description="Basic and acidic residues" evidence="1">
    <location>
        <begin position="344"/>
        <end position="356"/>
    </location>
</feature>
<feature type="compositionally biased region" description="Polar residues" evidence="1">
    <location>
        <begin position="297"/>
        <end position="306"/>
    </location>
</feature>
<dbReference type="AlphaFoldDB" id="A0A3N2Q0M4"/>
<evidence type="ECO:0000313" key="2">
    <source>
        <dbReference type="EMBL" id="ROT40165.1"/>
    </source>
</evidence>
<name>A0A3N2Q0M4_SODAK</name>
<dbReference type="RefSeq" id="XP_028467971.1">
    <property type="nucleotide sequence ID" value="XM_028615760.1"/>
</dbReference>
<dbReference type="PANTHER" id="PTHR40625:SF1">
    <property type="entry name" value="AMP-ACTIVATED PROTEIN KINASE GLYCOGEN-BINDING DOMAIN-CONTAINING PROTEIN"/>
    <property type="match status" value="1"/>
</dbReference>
<dbReference type="EMBL" id="ML119052">
    <property type="protein sequence ID" value="ROT40165.1"/>
    <property type="molecule type" value="Genomic_DNA"/>
</dbReference>
<proteinExistence type="predicted"/>
<feature type="region of interest" description="Disordered" evidence="1">
    <location>
        <begin position="377"/>
        <end position="405"/>
    </location>
</feature>
<dbReference type="Proteomes" id="UP000272025">
    <property type="component" value="Unassembled WGS sequence"/>
</dbReference>
<accession>A0A3N2Q0M4</accession>
<evidence type="ECO:0000313" key="3">
    <source>
        <dbReference type="Proteomes" id="UP000272025"/>
    </source>
</evidence>
<feature type="compositionally biased region" description="Low complexity" evidence="1">
    <location>
        <begin position="307"/>
        <end position="324"/>
    </location>
</feature>
<protein>
    <submittedName>
        <fullName evidence="2">Uncharacterized protein</fullName>
    </submittedName>
</protein>
<evidence type="ECO:0000256" key="1">
    <source>
        <dbReference type="SAM" id="MobiDB-lite"/>
    </source>
</evidence>
<dbReference type="GeneID" id="39584237"/>
<feature type="region of interest" description="Disordered" evidence="1">
    <location>
        <begin position="294"/>
        <end position="356"/>
    </location>
</feature>
<dbReference type="OrthoDB" id="5422351at2759"/>
<gene>
    <name evidence="2" type="ORF">SODALDRAFT_90166</name>
</gene>